<keyword evidence="3" id="KW-1185">Reference proteome</keyword>
<comment type="caution">
    <text evidence="2">The sequence shown here is derived from an EMBL/GenBank/DDBJ whole genome shotgun (WGS) entry which is preliminary data.</text>
</comment>
<dbReference type="AlphaFoldDB" id="A0AAE0ZR15"/>
<proteinExistence type="predicted"/>
<accession>A0AAE0ZR15</accession>
<gene>
    <name evidence="2" type="ORF">RRG08_011767</name>
</gene>
<sequence length="127" mass="13995">MDSSGAKPASWIKNHIQWPNSERFCTDSSDLVRLSSRTASSVRPAVLSSEPRYLALVVVLSILLSGHWAVVTSRTSNSGVSSPVSLKPWTPRGDTWGHWILVHLVAGHMLLPVHGRLLRGTRHWSVP</sequence>
<evidence type="ECO:0000313" key="2">
    <source>
        <dbReference type="EMBL" id="KAK3773767.1"/>
    </source>
</evidence>
<name>A0AAE0ZR15_9GAST</name>
<dbReference type="EMBL" id="JAWDGP010003510">
    <property type="protein sequence ID" value="KAK3773767.1"/>
    <property type="molecule type" value="Genomic_DNA"/>
</dbReference>
<keyword evidence="1" id="KW-1133">Transmembrane helix</keyword>
<keyword evidence="1" id="KW-0472">Membrane</keyword>
<evidence type="ECO:0000313" key="3">
    <source>
        <dbReference type="Proteomes" id="UP001283361"/>
    </source>
</evidence>
<feature type="transmembrane region" description="Helical" evidence="1">
    <location>
        <begin position="96"/>
        <end position="113"/>
    </location>
</feature>
<keyword evidence="1" id="KW-0812">Transmembrane</keyword>
<dbReference type="Proteomes" id="UP001283361">
    <property type="component" value="Unassembled WGS sequence"/>
</dbReference>
<protein>
    <submittedName>
        <fullName evidence="2">Uncharacterized protein</fullName>
    </submittedName>
</protein>
<reference evidence="2" key="1">
    <citation type="journal article" date="2023" name="G3 (Bethesda)">
        <title>A reference genome for the long-term kleptoplast-retaining sea slug Elysia crispata morphotype clarki.</title>
        <authorList>
            <person name="Eastman K.E."/>
            <person name="Pendleton A.L."/>
            <person name="Shaikh M.A."/>
            <person name="Suttiyut T."/>
            <person name="Ogas R."/>
            <person name="Tomko P."/>
            <person name="Gavelis G."/>
            <person name="Widhalm J.R."/>
            <person name="Wisecaver J.H."/>
        </authorList>
    </citation>
    <scope>NUCLEOTIDE SEQUENCE</scope>
    <source>
        <strain evidence="2">ECLA1</strain>
    </source>
</reference>
<feature type="transmembrane region" description="Helical" evidence="1">
    <location>
        <begin position="53"/>
        <end position="71"/>
    </location>
</feature>
<organism evidence="2 3">
    <name type="scientific">Elysia crispata</name>
    <name type="common">lettuce slug</name>
    <dbReference type="NCBI Taxonomy" id="231223"/>
    <lineage>
        <taxon>Eukaryota</taxon>
        <taxon>Metazoa</taxon>
        <taxon>Spiralia</taxon>
        <taxon>Lophotrochozoa</taxon>
        <taxon>Mollusca</taxon>
        <taxon>Gastropoda</taxon>
        <taxon>Heterobranchia</taxon>
        <taxon>Euthyneura</taxon>
        <taxon>Panpulmonata</taxon>
        <taxon>Sacoglossa</taxon>
        <taxon>Placobranchoidea</taxon>
        <taxon>Plakobranchidae</taxon>
        <taxon>Elysia</taxon>
    </lineage>
</organism>
<evidence type="ECO:0000256" key="1">
    <source>
        <dbReference type="SAM" id="Phobius"/>
    </source>
</evidence>